<reference evidence="1 2" key="1">
    <citation type="submission" date="2017-11" db="EMBL/GenBank/DDBJ databases">
        <title>De-novo sequencing of pomegranate (Punica granatum L.) genome.</title>
        <authorList>
            <person name="Akparov Z."/>
            <person name="Amiraslanov A."/>
            <person name="Hajiyeva S."/>
            <person name="Abbasov M."/>
            <person name="Kaur K."/>
            <person name="Hamwieh A."/>
            <person name="Solovyev V."/>
            <person name="Salamov A."/>
            <person name="Braich B."/>
            <person name="Kosarev P."/>
            <person name="Mahmoud A."/>
            <person name="Hajiyev E."/>
            <person name="Babayeva S."/>
            <person name="Izzatullayeva V."/>
            <person name="Mammadov A."/>
            <person name="Mammadov A."/>
            <person name="Sharifova S."/>
            <person name="Ojaghi J."/>
            <person name="Eynullazada K."/>
            <person name="Bayramov B."/>
            <person name="Abdulazimova A."/>
            <person name="Shahmuradov I."/>
        </authorList>
    </citation>
    <scope>NUCLEOTIDE SEQUENCE [LARGE SCALE GENOMIC DNA]</scope>
    <source>
        <strain evidence="2">cv. AG2017</strain>
        <tissue evidence="1">Leaf</tissue>
    </source>
</reference>
<proteinExistence type="predicted"/>
<dbReference type="AlphaFoldDB" id="A0A2I0IQ11"/>
<accession>A0A2I0IQ11</accession>
<gene>
    <name evidence="1" type="ORF">CRG98_033537</name>
</gene>
<organism evidence="1 2">
    <name type="scientific">Punica granatum</name>
    <name type="common">Pomegranate</name>
    <dbReference type="NCBI Taxonomy" id="22663"/>
    <lineage>
        <taxon>Eukaryota</taxon>
        <taxon>Viridiplantae</taxon>
        <taxon>Streptophyta</taxon>
        <taxon>Embryophyta</taxon>
        <taxon>Tracheophyta</taxon>
        <taxon>Spermatophyta</taxon>
        <taxon>Magnoliopsida</taxon>
        <taxon>eudicotyledons</taxon>
        <taxon>Gunneridae</taxon>
        <taxon>Pentapetalae</taxon>
        <taxon>rosids</taxon>
        <taxon>malvids</taxon>
        <taxon>Myrtales</taxon>
        <taxon>Lythraceae</taxon>
        <taxon>Punica</taxon>
    </lineage>
</organism>
<evidence type="ECO:0000313" key="1">
    <source>
        <dbReference type="EMBL" id="PKI46082.1"/>
    </source>
</evidence>
<dbReference type="Proteomes" id="UP000233551">
    <property type="component" value="Unassembled WGS sequence"/>
</dbReference>
<dbReference type="EMBL" id="PGOL01002674">
    <property type="protein sequence ID" value="PKI46082.1"/>
    <property type="molecule type" value="Genomic_DNA"/>
</dbReference>
<protein>
    <submittedName>
        <fullName evidence="1">Uncharacterized protein</fullName>
    </submittedName>
</protein>
<sequence>MQICSSTWSCLIIGLGCLLGSRVGLGLAYSKRSEIQLHEIFQLHEGFWIRRVRVLRVRRKKRIRGLLILRDSKGMMILFIIFPQGLLKRRIWRECGVSEGMDVREVRMHLDRKENESSILSKFPPLILPEEVACLCLKPFFPYKVMDFRGYVFPYSSRVSLVNACSLILSS</sequence>
<keyword evidence="2" id="KW-1185">Reference proteome</keyword>
<name>A0A2I0IQ11_PUNGR</name>
<comment type="caution">
    <text evidence="1">The sequence shown here is derived from an EMBL/GenBank/DDBJ whole genome shotgun (WGS) entry which is preliminary data.</text>
</comment>
<evidence type="ECO:0000313" key="2">
    <source>
        <dbReference type="Proteomes" id="UP000233551"/>
    </source>
</evidence>